<accession>A0ACD1FSR5</accession>
<reference evidence="1" key="1">
    <citation type="submission" date="2018-02" db="EMBL/GenBank/DDBJ databases">
        <title>The genomes of Aspergillus section Nigri reveals drivers in fungal speciation.</title>
        <authorList>
            <consortium name="DOE Joint Genome Institute"/>
            <person name="Vesth T.C."/>
            <person name="Nybo J."/>
            <person name="Theobald S."/>
            <person name="Brandl J."/>
            <person name="Frisvad J.C."/>
            <person name="Nielsen K.F."/>
            <person name="Lyhne E.K."/>
            <person name="Kogle M.E."/>
            <person name="Kuo A."/>
            <person name="Riley R."/>
            <person name="Clum A."/>
            <person name="Nolan M."/>
            <person name="Lipzen A."/>
            <person name="Salamov A."/>
            <person name="Henrissat B."/>
            <person name="Wiebenga A."/>
            <person name="De vries R.P."/>
            <person name="Grigoriev I.V."/>
            <person name="Mortensen U.H."/>
            <person name="Andersen M.R."/>
            <person name="Baker S.E."/>
        </authorList>
    </citation>
    <scope>NUCLEOTIDE SEQUENCE</scope>
    <source>
        <strain evidence="1">CBS 621.78</strain>
    </source>
</reference>
<proteinExistence type="predicted"/>
<name>A0ACD1FSR5_9EURO</name>
<sequence length="136" mass="15165">MHNPNIPSSRLACTSTDAPNLYTWVNKTYKQSLTWTNAYIYLASPNYRARTKSTKYTFDFAPRWMGPTTGGTSGLYDDFAMVPASNDRFAVFNATTTGTTGRNVPDKLREFEVMFGVMRTRDGSRVAGLGVVKGRL</sequence>
<gene>
    <name evidence="1" type="ORF">BO95DRAFT_469176</name>
</gene>
<keyword evidence="2" id="KW-1185">Reference proteome</keyword>
<organism evidence="1 2">
    <name type="scientific">Aspergillus brunneoviolaceus CBS 621.78</name>
    <dbReference type="NCBI Taxonomy" id="1450534"/>
    <lineage>
        <taxon>Eukaryota</taxon>
        <taxon>Fungi</taxon>
        <taxon>Dikarya</taxon>
        <taxon>Ascomycota</taxon>
        <taxon>Pezizomycotina</taxon>
        <taxon>Eurotiomycetes</taxon>
        <taxon>Eurotiomycetidae</taxon>
        <taxon>Eurotiales</taxon>
        <taxon>Aspergillaceae</taxon>
        <taxon>Aspergillus</taxon>
        <taxon>Aspergillus subgen. Circumdati</taxon>
    </lineage>
</organism>
<evidence type="ECO:0000313" key="1">
    <source>
        <dbReference type="EMBL" id="RAH40026.1"/>
    </source>
</evidence>
<dbReference type="Proteomes" id="UP000249057">
    <property type="component" value="Unassembled WGS sequence"/>
</dbReference>
<protein>
    <submittedName>
        <fullName evidence="1">Uncharacterized protein</fullName>
    </submittedName>
</protein>
<evidence type="ECO:0000313" key="2">
    <source>
        <dbReference type="Proteomes" id="UP000249057"/>
    </source>
</evidence>
<dbReference type="EMBL" id="KZ825422">
    <property type="protein sequence ID" value="RAH40026.1"/>
    <property type="molecule type" value="Genomic_DNA"/>
</dbReference>